<evidence type="ECO:0000259" key="1">
    <source>
        <dbReference type="PROSITE" id="PS50878"/>
    </source>
</evidence>
<dbReference type="SUPFAM" id="SSF56672">
    <property type="entry name" value="DNA/RNA polymerases"/>
    <property type="match status" value="1"/>
</dbReference>
<dbReference type="AlphaFoldDB" id="A0A653BQ92"/>
<accession>A0A653BQ92</accession>
<name>A0A653BQ92_CALMS</name>
<dbReference type="PROSITE" id="PS50878">
    <property type="entry name" value="RT_POL"/>
    <property type="match status" value="1"/>
</dbReference>
<reference evidence="2 3" key="1">
    <citation type="submission" date="2019-01" db="EMBL/GenBank/DDBJ databases">
        <authorList>
            <person name="Sayadi A."/>
        </authorList>
    </citation>
    <scope>NUCLEOTIDE SEQUENCE [LARGE SCALE GENOMIC DNA]</scope>
</reference>
<dbReference type="Pfam" id="PF00078">
    <property type="entry name" value="RVT_1"/>
    <property type="match status" value="1"/>
</dbReference>
<protein>
    <recommendedName>
        <fullName evidence="1">Reverse transcriptase domain-containing protein</fullName>
    </recommendedName>
</protein>
<feature type="domain" description="Reverse transcriptase" evidence="1">
    <location>
        <begin position="1"/>
        <end position="112"/>
    </location>
</feature>
<evidence type="ECO:0000313" key="2">
    <source>
        <dbReference type="EMBL" id="VEN37767.1"/>
    </source>
</evidence>
<dbReference type="EMBL" id="CAACVG010003753">
    <property type="protein sequence ID" value="VEN37767.1"/>
    <property type="molecule type" value="Genomic_DNA"/>
</dbReference>
<feature type="non-terminal residue" evidence="2">
    <location>
        <position position="112"/>
    </location>
</feature>
<organism evidence="2 3">
    <name type="scientific">Callosobruchus maculatus</name>
    <name type="common">Southern cowpea weevil</name>
    <name type="synonym">Pulse bruchid</name>
    <dbReference type="NCBI Taxonomy" id="64391"/>
    <lineage>
        <taxon>Eukaryota</taxon>
        <taxon>Metazoa</taxon>
        <taxon>Ecdysozoa</taxon>
        <taxon>Arthropoda</taxon>
        <taxon>Hexapoda</taxon>
        <taxon>Insecta</taxon>
        <taxon>Pterygota</taxon>
        <taxon>Neoptera</taxon>
        <taxon>Endopterygota</taxon>
        <taxon>Coleoptera</taxon>
        <taxon>Polyphaga</taxon>
        <taxon>Cucujiformia</taxon>
        <taxon>Chrysomeloidea</taxon>
        <taxon>Chrysomelidae</taxon>
        <taxon>Bruchinae</taxon>
        <taxon>Bruchini</taxon>
        <taxon>Callosobruchus</taxon>
    </lineage>
</organism>
<dbReference type="OrthoDB" id="6767044at2759"/>
<dbReference type="Proteomes" id="UP000410492">
    <property type="component" value="Unassembled WGS sequence"/>
</dbReference>
<gene>
    <name evidence="2" type="ORF">CALMAC_LOCUS2899</name>
</gene>
<sequence length="112" mass="12751">MDEKTPSICIFVDLQKAFDTVNHKLLLNTLERLGFRGTMYNLLENYLSNRPQSVRIAKSISKEMFVKCGVPQGTVLGPLLFNIYLNDLFQIDCVGKIISFADDTAVLYKEKE</sequence>
<proteinExistence type="predicted"/>
<keyword evidence="3" id="KW-1185">Reference proteome</keyword>
<dbReference type="GO" id="GO:0071897">
    <property type="term" value="P:DNA biosynthetic process"/>
    <property type="evidence" value="ECO:0007669"/>
    <property type="project" value="UniProtKB-ARBA"/>
</dbReference>
<dbReference type="InterPro" id="IPR000477">
    <property type="entry name" value="RT_dom"/>
</dbReference>
<evidence type="ECO:0000313" key="3">
    <source>
        <dbReference type="Proteomes" id="UP000410492"/>
    </source>
</evidence>
<dbReference type="InterPro" id="IPR043502">
    <property type="entry name" value="DNA/RNA_pol_sf"/>
</dbReference>
<dbReference type="PANTHER" id="PTHR33332">
    <property type="entry name" value="REVERSE TRANSCRIPTASE DOMAIN-CONTAINING PROTEIN"/>
    <property type="match status" value="1"/>
</dbReference>